<dbReference type="InterPro" id="IPR011016">
    <property type="entry name" value="Znf_RING-CH"/>
</dbReference>
<evidence type="ECO:0000313" key="20">
    <source>
        <dbReference type="Proteomes" id="UP001491310"/>
    </source>
</evidence>
<dbReference type="Proteomes" id="UP001491310">
    <property type="component" value="Unassembled WGS sequence"/>
</dbReference>
<gene>
    <name evidence="19" type="ORF">WJX75_005103</name>
</gene>
<evidence type="ECO:0000256" key="12">
    <source>
        <dbReference type="ARBA" id="ARBA00022989"/>
    </source>
</evidence>
<keyword evidence="10" id="KW-0833">Ubl conjugation pathway</keyword>
<dbReference type="PROSITE" id="PS50089">
    <property type="entry name" value="ZF_RING_2"/>
    <property type="match status" value="1"/>
</dbReference>
<keyword evidence="7" id="KW-0479">Metal-binding</keyword>
<evidence type="ECO:0000256" key="5">
    <source>
        <dbReference type="ARBA" id="ARBA00022679"/>
    </source>
</evidence>
<keyword evidence="20" id="KW-1185">Reference proteome</keyword>
<comment type="catalytic activity">
    <reaction evidence="1">
        <text>S-ubiquitinyl-[E2 ubiquitin-conjugating enzyme]-L-cysteine + [acceptor protein]-L-lysine = [E2 ubiquitin-conjugating enzyme]-L-cysteine + N(6)-ubiquitinyl-[acceptor protein]-L-lysine.</text>
        <dbReference type="EC" id="2.3.2.27"/>
    </reaction>
</comment>
<comment type="subcellular location">
    <subcellularLocation>
        <location evidence="2">Endomembrane system</location>
        <topology evidence="2">Multi-pass membrane protein</topology>
    </subcellularLocation>
</comment>
<keyword evidence="9 14" id="KW-0863">Zinc-finger</keyword>
<dbReference type="PANTHER" id="PTHR22763:SF162">
    <property type="entry name" value="TRANSMEMBRANE E3 UBIQUITIN-PROTEIN LIGASE 1"/>
    <property type="match status" value="1"/>
</dbReference>
<evidence type="ECO:0000256" key="11">
    <source>
        <dbReference type="ARBA" id="ARBA00022833"/>
    </source>
</evidence>
<keyword evidence="5" id="KW-0808">Transferase</keyword>
<evidence type="ECO:0000256" key="7">
    <source>
        <dbReference type="ARBA" id="ARBA00022723"/>
    </source>
</evidence>
<feature type="transmembrane region" description="Helical" evidence="16">
    <location>
        <begin position="450"/>
        <end position="467"/>
    </location>
</feature>
<dbReference type="PANTHER" id="PTHR22763">
    <property type="entry name" value="RING ZINC FINGER PROTEIN"/>
    <property type="match status" value="1"/>
</dbReference>
<dbReference type="InterPro" id="IPR013083">
    <property type="entry name" value="Znf_RING/FYVE/PHD"/>
</dbReference>
<proteinExistence type="predicted"/>
<keyword evidence="12 16" id="KW-1133">Transmembrane helix</keyword>
<keyword evidence="8 17" id="KW-0732">Signal</keyword>
<evidence type="ECO:0000256" key="8">
    <source>
        <dbReference type="ARBA" id="ARBA00022729"/>
    </source>
</evidence>
<name>A0ABR2YJB9_9CHLO</name>
<dbReference type="SMART" id="SM00184">
    <property type="entry name" value="RING"/>
    <property type="match status" value="1"/>
</dbReference>
<feature type="compositionally biased region" description="Polar residues" evidence="15">
    <location>
        <begin position="32"/>
        <end position="42"/>
    </location>
</feature>
<dbReference type="InterPro" id="IPR050731">
    <property type="entry name" value="HRD1_E3_ubiq-ligases"/>
</dbReference>
<evidence type="ECO:0000256" key="17">
    <source>
        <dbReference type="SAM" id="SignalP"/>
    </source>
</evidence>
<reference evidence="19 20" key="1">
    <citation type="journal article" date="2024" name="Nat. Commun.">
        <title>Phylogenomics reveals the evolutionary origins of lichenization in chlorophyte algae.</title>
        <authorList>
            <person name="Puginier C."/>
            <person name="Libourel C."/>
            <person name="Otte J."/>
            <person name="Skaloud P."/>
            <person name="Haon M."/>
            <person name="Grisel S."/>
            <person name="Petersen M."/>
            <person name="Berrin J.G."/>
            <person name="Delaux P.M."/>
            <person name="Dal Grande F."/>
            <person name="Keller J."/>
        </authorList>
    </citation>
    <scope>NUCLEOTIDE SEQUENCE [LARGE SCALE GENOMIC DNA]</scope>
    <source>
        <strain evidence="19 20">SAG 216-7</strain>
    </source>
</reference>
<evidence type="ECO:0000256" key="6">
    <source>
        <dbReference type="ARBA" id="ARBA00022692"/>
    </source>
</evidence>
<protein>
    <recommendedName>
        <fullName evidence="4">RING-type E3 ubiquitin transferase</fullName>
        <ecNumber evidence="4">2.3.2.27</ecNumber>
    </recommendedName>
</protein>
<feature type="transmembrane region" description="Helical" evidence="16">
    <location>
        <begin position="479"/>
        <end position="499"/>
    </location>
</feature>
<dbReference type="InterPro" id="IPR021319">
    <property type="entry name" value="DUF2921"/>
</dbReference>
<feature type="signal peptide" evidence="17">
    <location>
        <begin position="1"/>
        <end position="29"/>
    </location>
</feature>
<evidence type="ECO:0000256" key="13">
    <source>
        <dbReference type="ARBA" id="ARBA00023136"/>
    </source>
</evidence>
<comment type="pathway">
    <text evidence="3">Protein modification; protein ubiquitination.</text>
</comment>
<feature type="transmembrane region" description="Helical" evidence="16">
    <location>
        <begin position="395"/>
        <end position="412"/>
    </location>
</feature>
<keyword evidence="11" id="KW-0862">Zinc</keyword>
<feature type="region of interest" description="Disordered" evidence="15">
    <location>
        <begin position="32"/>
        <end position="53"/>
    </location>
</feature>
<evidence type="ECO:0000256" key="9">
    <source>
        <dbReference type="ARBA" id="ARBA00022771"/>
    </source>
</evidence>
<dbReference type="InterPro" id="IPR001841">
    <property type="entry name" value="Znf_RING"/>
</dbReference>
<feature type="transmembrane region" description="Helical" evidence="16">
    <location>
        <begin position="354"/>
        <end position="375"/>
    </location>
</feature>
<dbReference type="Pfam" id="PF13639">
    <property type="entry name" value="zf-RING_2"/>
    <property type="match status" value="1"/>
</dbReference>
<evidence type="ECO:0000259" key="18">
    <source>
        <dbReference type="PROSITE" id="PS50089"/>
    </source>
</evidence>
<comment type="caution">
    <text evidence="19">The sequence shown here is derived from an EMBL/GenBank/DDBJ whole genome shotgun (WGS) entry which is preliminary data.</text>
</comment>
<keyword evidence="13 16" id="KW-0472">Membrane</keyword>
<dbReference type="Gene3D" id="3.30.40.10">
    <property type="entry name" value="Zinc/RING finger domain, C3HC4 (zinc finger)"/>
    <property type="match status" value="1"/>
</dbReference>
<feature type="chain" id="PRO_5045557341" description="RING-type E3 ubiquitin transferase" evidence="17">
    <location>
        <begin position="30"/>
        <end position="599"/>
    </location>
</feature>
<dbReference type="SMART" id="SM00744">
    <property type="entry name" value="RINGv"/>
    <property type="match status" value="1"/>
</dbReference>
<evidence type="ECO:0000256" key="10">
    <source>
        <dbReference type="ARBA" id="ARBA00022786"/>
    </source>
</evidence>
<sequence length="599" mass="66032">MAGRPGLPSFGVILIFCAIACTFTGTVQTRSDVDETATTGTESDPDSGFWNDEGPLQDLGIPVNISGRFKGSWRKLEVDDALADVEWLQRDGGQVGIELRASPSSTDGVHNVEGEMALKEGLYLAEEPELLKLSGVYVAATGRLHAQAQLAGPQIVIPLAGNASDMDTQEYRLALRRKASMWTEPGRQPPLFYFLRPDTLDYLNRMEKGCEFVLDLGVSYSAGSGSAGSKQSNQSGTAAGRAAGQKDDVKGLQAADWVLNGTLGSRNCGVAISMNLTMTHMEKLNSKSIKYTLMMTAVSFIQVLLLINQMDGSDAPAAASKVSLLMLGQQAILDALLCLAHLTAGIVVEDVFNAFAVAAFFEFVVFAIFEMRYLLLVWRARRANSHDAWAAQRELSVLYARFYGVLLAGVFLGYQLHLWLKFLIFPMYAFWVPQIVYCARHDVRQPLRPAYVIGITLTRLALPLYLFGCPHNLLGWQPRPGVCLGLCICMAVQVAVLMVQTRWGPRCFVPKRFLPAKYDYHRRAPARPLEAPDLARGPRDIETGDAGVECVICMNPLDVDRTSARMVTPCNHFFHPDCLNRWMDVKMECPTCRQLLPPP</sequence>
<feature type="transmembrane region" description="Helical" evidence="16">
    <location>
        <begin position="291"/>
        <end position="310"/>
    </location>
</feature>
<evidence type="ECO:0000256" key="1">
    <source>
        <dbReference type="ARBA" id="ARBA00000900"/>
    </source>
</evidence>
<evidence type="ECO:0000256" key="16">
    <source>
        <dbReference type="SAM" id="Phobius"/>
    </source>
</evidence>
<evidence type="ECO:0000256" key="14">
    <source>
        <dbReference type="PROSITE-ProRule" id="PRU00175"/>
    </source>
</evidence>
<evidence type="ECO:0000256" key="15">
    <source>
        <dbReference type="SAM" id="MobiDB-lite"/>
    </source>
</evidence>
<evidence type="ECO:0000313" key="19">
    <source>
        <dbReference type="EMBL" id="KAK9906618.1"/>
    </source>
</evidence>
<evidence type="ECO:0000256" key="3">
    <source>
        <dbReference type="ARBA" id="ARBA00004906"/>
    </source>
</evidence>
<dbReference type="EC" id="2.3.2.27" evidence="4"/>
<dbReference type="SUPFAM" id="SSF57850">
    <property type="entry name" value="RING/U-box"/>
    <property type="match status" value="1"/>
</dbReference>
<evidence type="ECO:0000256" key="4">
    <source>
        <dbReference type="ARBA" id="ARBA00012483"/>
    </source>
</evidence>
<evidence type="ECO:0000256" key="2">
    <source>
        <dbReference type="ARBA" id="ARBA00004127"/>
    </source>
</evidence>
<feature type="domain" description="RING-type" evidence="18">
    <location>
        <begin position="550"/>
        <end position="593"/>
    </location>
</feature>
<accession>A0ABR2YJB9</accession>
<organism evidence="19 20">
    <name type="scientific">Coccomyxa subellipsoidea</name>
    <dbReference type="NCBI Taxonomy" id="248742"/>
    <lineage>
        <taxon>Eukaryota</taxon>
        <taxon>Viridiplantae</taxon>
        <taxon>Chlorophyta</taxon>
        <taxon>core chlorophytes</taxon>
        <taxon>Trebouxiophyceae</taxon>
        <taxon>Trebouxiophyceae incertae sedis</taxon>
        <taxon>Coccomyxaceae</taxon>
        <taxon>Coccomyxa</taxon>
    </lineage>
</organism>
<keyword evidence="6 16" id="KW-0812">Transmembrane</keyword>
<dbReference type="Pfam" id="PF11145">
    <property type="entry name" value="DUF2921"/>
    <property type="match status" value="1"/>
</dbReference>
<dbReference type="EMBL" id="JALJOT010000010">
    <property type="protein sequence ID" value="KAK9906618.1"/>
    <property type="molecule type" value="Genomic_DNA"/>
</dbReference>